<dbReference type="EMBL" id="JAWDJT010000012">
    <property type="protein sequence ID" value="MDU0372082.1"/>
    <property type="molecule type" value="Genomic_DNA"/>
</dbReference>
<accession>A0ABU3TL22</accession>
<dbReference type="Proteomes" id="UP001250698">
    <property type="component" value="Unassembled WGS sequence"/>
</dbReference>
<keyword evidence="2" id="KW-1185">Reference proteome</keyword>
<dbReference type="RefSeq" id="WP_315999532.1">
    <property type="nucleotide sequence ID" value="NZ_JAWDJT010000012.1"/>
</dbReference>
<name>A0ABU3TL22_9BACT</name>
<comment type="caution">
    <text evidence="1">The sequence shown here is derived from an EMBL/GenBank/DDBJ whole genome shotgun (WGS) entry which is preliminary data.</text>
</comment>
<protein>
    <submittedName>
        <fullName evidence="1">Uncharacterized protein</fullName>
    </submittedName>
</protein>
<evidence type="ECO:0000313" key="2">
    <source>
        <dbReference type="Proteomes" id="UP001250698"/>
    </source>
</evidence>
<reference evidence="1 2" key="1">
    <citation type="submission" date="2023-10" db="EMBL/GenBank/DDBJ databases">
        <title>Hymenobacter endophyticus sp. nov., an isolate from the leaf tissues of wheat.</title>
        <authorList>
            <person name="Dai Y."/>
        </authorList>
    </citation>
    <scope>NUCLEOTIDE SEQUENCE [LARGE SCALE GENOMIC DNA]</scope>
    <source>
        <strain evidence="1 2">ZK17L-C2</strain>
    </source>
</reference>
<evidence type="ECO:0000313" key="1">
    <source>
        <dbReference type="EMBL" id="MDU0372082.1"/>
    </source>
</evidence>
<gene>
    <name evidence="1" type="ORF">ROI90_16875</name>
</gene>
<proteinExistence type="predicted"/>
<organism evidence="1 2">
    <name type="scientific">Hymenobacter endophyticus</name>
    <dbReference type="NCBI Taxonomy" id="3076335"/>
    <lineage>
        <taxon>Bacteria</taxon>
        <taxon>Pseudomonadati</taxon>
        <taxon>Bacteroidota</taxon>
        <taxon>Cytophagia</taxon>
        <taxon>Cytophagales</taxon>
        <taxon>Hymenobacteraceae</taxon>
        <taxon>Hymenobacter</taxon>
    </lineage>
</organism>
<sequence>MRFHLHGYLLPCPPAAGQDSAADSQRPAFRLRVTDSYSPRPYLVFHVDDKLPIVLPEIGTHVEVSFDIWGQAGTEAHNGPLLMAWGCSPSPRPRSGALPAFTL</sequence>